<dbReference type="Proteomes" id="UP000886520">
    <property type="component" value="Chromosome 14"/>
</dbReference>
<gene>
    <name evidence="2" type="ORF">GOP47_0014400</name>
</gene>
<dbReference type="PANTHER" id="PTHR43943:SF2">
    <property type="entry name" value="DEHYDROGENASE_REDUCTASE 4"/>
    <property type="match status" value="1"/>
</dbReference>
<comment type="similarity">
    <text evidence="1">Belongs to the short-chain dehydrogenases/reductases (SDR) family.</text>
</comment>
<dbReference type="EMBL" id="JABFUD020000014">
    <property type="protein sequence ID" value="KAI5070057.1"/>
    <property type="molecule type" value="Genomic_DNA"/>
</dbReference>
<evidence type="ECO:0000313" key="2">
    <source>
        <dbReference type="EMBL" id="KAI5070057.1"/>
    </source>
</evidence>
<accession>A0A9D4ZDG6</accession>
<proteinExistence type="inferred from homology"/>
<comment type="caution">
    <text evidence="2">The sequence shown here is derived from an EMBL/GenBank/DDBJ whole genome shotgun (WGS) entry which is preliminary data.</text>
</comment>
<sequence>MTTSTQSIVYAIACRLGLERAFVVIFSRRQMMRLYNHRKSWVLMCWGWHAMSRMPITGRILSSKFGRLDIFVSNAVVSPSTDPVRSISEGSLDKLWDINGKAIILL</sequence>
<organism evidence="2 3">
    <name type="scientific">Adiantum capillus-veneris</name>
    <name type="common">Maidenhair fern</name>
    <dbReference type="NCBI Taxonomy" id="13818"/>
    <lineage>
        <taxon>Eukaryota</taxon>
        <taxon>Viridiplantae</taxon>
        <taxon>Streptophyta</taxon>
        <taxon>Embryophyta</taxon>
        <taxon>Tracheophyta</taxon>
        <taxon>Polypodiopsida</taxon>
        <taxon>Polypodiidae</taxon>
        <taxon>Polypodiales</taxon>
        <taxon>Pteridineae</taxon>
        <taxon>Pteridaceae</taxon>
        <taxon>Vittarioideae</taxon>
        <taxon>Adiantum</taxon>
    </lineage>
</organism>
<reference evidence="2" key="1">
    <citation type="submission" date="2021-01" db="EMBL/GenBank/DDBJ databases">
        <title>Adiantum capillus-veneris genome.</title>
        <authorList>
            <person name="Fang Y."/>
            <person name="Liao Q."/>
        </authorList>
    </citation>
    <scope>NUCLEOTIDE SEQUENCE</scope>
    <source>
        <strain evidence="2">H3</strain>
        <tissue evidence="2">Leaf</tissue>
    </source>
</reference>
<dbReference type="SUPFAM" id="SSF51735">
    <property type="entry name" value="NAD(P)-binding Rossmann-fold domains"/>
    <property type="match status" value="1"/>
</dbReference>
<dbReference type="OrthoDB" id="1669814at2759"/>
<dbReference type="PANTHER" id="PTHR43943">
    <property type="entry name" value="DEHYDROGENASE/REDUCTASE (SDR FAMILY) MEMBER 4"/>
    <property type="match status" value="1"/>
</dbReference>
<dbReference type="AlphaFoldDB" id="A0A9D4ZDG6"/>
<evidence type="ECO:0000256" key="1">
    <source>
        <dbReference type="ARBA" id="ARBA00006484"/>
    </source>
</evidence>
<protein>
    <submittedName>
        <fullName evidence="2">Uncharacterized protein</fullName>
    </submittedName>
</protein>
<keyword evidence="3" id="KW-1185">Reference proteome</keyword>
<name>A0A9D4ZDG6_ADICA</name>
<dbReference type="Gene3D" id="3.40.50.720">
    <property type="entry name" value="NAD(P)-binding Rossmann-like Domain"/>
    <property type="match status" value="1"/>
</dbReference>
<dbReference type="InterPro" id="IPR036291">
    <property type="entry name" value="NAD(P)-bd_dom_sf"/>
</dbReference>
<evidence type="ECO:0000313" key="3">
    <source>
        <dbReference type="Proteomes" id="UP000886520"/>
    </source>
</evidence>